<dbReference type="Pfam" id="PF03454">
    <property type="entry name" value="MoeA_C"/>
    <property type="match status" value="1"/>
</dbReference>
<dbReference type="GO" id="GO:0005507">
    <property type="term" value="F:copper ion binding"/>
    <property type="evidence" value="ECO:0007669"/>
    <property type="project" value="InterPro"/>
</dbReference>
<dbReference type="InterPro" id="IPR036135">
    <property type="entry name" value="MoeA_linker/N_sf"/>
</dbReference>
<dbReference type="GO" id="GO:0008131">
    <property type="term" value="F:primary methylamine oxidase activity"/>
    <property type="evidence" value="ECO:0007669"/>
    <property type="project" value="InterPro"/>
</dbReference>
<comment type="pathway">
    <text evidence="2">Cofactor biosynthesis; molybdopterin biosynthesis.</text>
</comment>
<dbReference type="GO" id="GO:0006777">
    <property type="term" value="P:Mo-molybdopterin cofactor biosynthetic process"/>
    <property type="evidence" value="ECO:0007669"/>
    <property type="project" value="UniProtKB-KW"/>
</dbReference>
<gene>
    <name evidence="9" type="ORF">BTJ68_02144</name>
</gene>
<dbReference type="Gene3D" id="2.70.98.20">
    <property type="entry name" value="Copper amine oxidase, catalytic domain"/>
    <property type="match status" value="1"/>
</dbReference>
<feature type="domain" description="MoaB/Mog" evidence="8">
    <location>
        <begin position="1224"/>
        <end position="1375"/>
    </location>
</feature>
<dbReference type="InterPro" id="IPR005110">
    <property type="entry name" value="MoeA_linker/N"/>
</dbReference>
<dbReference type="GO" id="GO:0005829">
    <property type="term" value="C:cytosol"/>
    <property type="evidence" value="ECO:0007669"/>
    <property type="project" value="TreeGrafter"/>
</dbReference>
<dbReference type="PANTHER" id="PTHR10192">
    <property type="entry name" value="MOLYBDOPTERIN BIOSYNTHESIS PROTEIN"/>
    <property type="match status" value="1"/>
</dbReference>
<protein>
    <recommendedName>
        <fullName evidence="8">MoaB/Mog domain-containing protein</fullName>
    </recommendedName>
</protein>
<dbReference type="InParanoid" id="A0A1Z5TPY4"/>
<dbReference type="InterPro" id="IPR015328">
    <property type="entry name" value="DUF1965"/>
</dbReference>
<dbReference type="Gene3D" id="3.10.450.40">
    <property type="match status" value="2"/>
</dbReference>
<evidence type="ECO:0000313" key="9">
    <source>
        <dbReference type="EMBL" id="OTA38066.1"/>
    </source>
</evidence>
<dbReference type="GO" id="GO:0048038">
    <property type="term" value="F:quinone binding"/>
    <property type="evidence" value="ECO:0007669"/>
    <property type="project" value="InterPro"/>
</dbReference>
<evidence type="ECO:0000256" key="7">
    <source>
        <dbReference type="SAM" id="SignalP"/>
    </source>
</evidence>
<dbReference type="Pfam" id="PF03453">
    <property type="entry name" value="MoeA_N"/>
    <property type="match status" value="1"/>
</dbReference>
<dbReference type="CDD" id="cd00887">
    <property type="entry name" value="MoeA"/>
    <property type="match status" value="1"/>
</dbReference>
<dbReference type="GO" id="GO:0009308">
    <property type="term" value="P:amine metabolic process"/>
    <property type="evidence" value="ECO:0007669"/>
    <property type="project" value="InterPro"/>
</dbReference>
<dbReference type="FunFam" id="2.170.190.11:FF:000002">
    <property type="entry name" value="Molybdopterin molybdenumtransferase"/>
    <property type="match status" value="1"/>
</dbReference>
<dbReference type="Pfam" id="PF02727">
    <property type="entry name" value="Cu_amine_oxidN2"/>
    <property type="match status" value="1"/>
</dbReference>
<evidence type="ECO:0000256" key="1">
    <source>
        <dbReference type="ARBA" id="ARBA00001935"/>
    </source>
</evidence>
<keyword evidence="5" id="KW-0501">Molybdenum cofactor biosynthesis</keyword>
<dbReference type="NCBIfam" id="NF045515">
    <property type="entry name" value="Glp_gephyrin"/>
    <property type="match status" value="1"/>
</dbReference>
<dbReference type="Pfam" id="PF09248">
    <property type="entry name" value="DUF1965"/>
    <property type="match status" value="1"/>
</dbReference>
<dbReference type="InterPro" id="IPR036460">
    <property type="entry name" value="Cu_amine_oxidase_C_sf"/>
</dbReference>
<evidence type="ECO:0000256" key="3">
    <source>
        <dbReference type="ARBA" id="ARBA00007589"/>
    </source>
</evidence>
<dbReference type="SUPFAM" id="SSF63867">
    <property type="entry name" value="MoeA C-terminal domain-like"/>
    <property type="match status" value="1"/>
</dbReference>
<dbReference type="InterPro" id="IPR038987">
    <property type="entry name" value="MoeA-like"/>
</dbReference>
<dbReference type="InterPro" id="IPR036688">
    <property type="entry name" value="MoeA_C_domain_IV_sf"/>
</dbReference>
<comment type="cofactor">
    <cofactor evidence="1">
        <name>Cu cation</name>
        <dbReference type="ChEBI" id="CHEBI:23378"/>
    </cofactor>
</comment>
<dbReference type="NCBIfam" id="TIGR00177">
    <property type="entry name" value="molyb_syn"/>
    <property type="match status" value="2"/>
</dbReference>
<reference evidence="9 10" key="1">
    <citation type="submission" date="2017-01" db="EMBL/GenBank/DDBJ databases">
        <title>The recent genome duplication of the halophilic yeast Hortaea werneckii: insights from long-read sequencing.</title>
        <authorList>
            <person name="Sinha S."/>
            <person name="Flibotte S."/>
            <person name="Neira M."/>
            <person name="Lenassi M."/>
            <person name="Gostincar C."/>
            <person name="Stajich J.E."/>
            <person name="Nislow C.E."/>
        </authorList>
    </citation>
    <scope>NUCLEOTIDE SEQUENCE [LARGE SCALE GENOMIC DNA]</scope>
    <source>
        <strain evidence="9 10">EXF-2000</strain>
    </source>
</reference>
<dbReference type="SUPFAM" id="SSF63882">
    <property type="entry name" value="MoeA N-terminal region -like"/>
    <property type="match status" value="1"/>
</dbReference>
<dbReference type="InterPro" id="IPR001453">
    <property type="entry name" value="MoaB/Mog_dom"/>
</dbReference>
<dbReference type="InterPro" id="IPR008284">
    <property type="entry name" value="MoCF_biosynth_CS"/>
</dbReference>
<dbReference type="PRINTS" id="PR00766">
    <property type="entry name" value="CUDAOXIDASE"/>
</dbReference>
<dbReference type="OrthoDB" id="3341590at2759"/>
<dbReference type="UniPathway" id="UPA00344"/>
<feature type="chain" id="PRO_5012441958" description="MoaB/Mog domain-containing protein" evidence="7">
    <location>
        <begin position="27"/>
        <end position="1467"/>
    </location>
</feature>
<accession>A0A1Z5TPY4</accession>
<feature type="signal peptide" evidence="7">
    <location>
        <begin position="1"/>
        <end position="26"/>
    </location>
</feature>
<evidence type="ECO:0000256" key="4">
    <source>
        <dbReference type="ARBA" id="ARBA00008339"/>
    </source>
</evidence>
<dbReference type="SMART" id="SM00852">
    <property type="entry name" value="MoCF_biosynth"/>
    <property type="match status" value="2"/>
</dbReference>
<dbReference type="Gene3D" id="2.40.340.10">
    <property type="entry name" value="MoeA, C-terminal, domain IV"/>
    <property type="match status" value="1"/>
</dbReference>
<dbReference type="SUPFAM" id="SSF49998">
    <property type="entry name" value="Amine oxidase catalytic domain"/>
    <property type="match status" value="1"/>
</dbReference>
<dbReference type="STRING" id="1157616.A0A1Z5TPY4"/>
<dbReference type="FunFam" id="3.40.980.10:FF:000011">
    <property type="entry name" value="Molybdopterin molybdenumtransferase"/>
    <property type="match status" value="1"/>
</dbReference>
<feature type="domain" description="MoaB/Mog" evidence="8">
    <location>
        <begin position="804"/>
        <end position="947"/>
    </location>
</feature>
<comment type="caution">
    <text evidence="9">The sequence shown here is derived from an EMBL/GenBank/DDBJ whole genome shotgun (WGS) entry which is preliminary data.</text>
</comment>
<dbReference type="InterPro" id="IPR015798">
    <property type="entry name" value="Cu_amine_oxidase_C"/>
</dbReference>
<dbReference type="InterPro" id="IPR036425">
    <property type="entry name" value="MoaB/Mog-like_dom_sf"/>
</dbReference>
<dbReference type="CDD" id="cd00886">
    <property type="entry name" value="MogA_MoaB"/>
    <property type="match status" value="1"/>
</dbReference>
<name>A0A1Z5TPY4_HORWE</name>
<evidence type="ECO:0000313" key="10">
    <source>
        <dbReference type="Proteomes" id="UP000194280"/>
    </source>
</evidence>
<dbReference type="EMBL" id="MUNK01000014">
    <property type="protein sequence ID" value="OTA38066.1"/>
    <property type="molecule type" value="Genomic_DNA"/>
</dbReference>
<evidence type="ECO:0000256" key="6">
    <source>
        <dbReference type="SAM" id="MobiDB-lite"/>
    </source>
</evidence>
<evidence type="ECO:0000259" key="8">
    <source>
        <dbReference type="SMART" id="SM00852"/>
    </source>
</evidence>
<evidence type="ECO:0000256" key="2">
    <source>
        <dbReference type="ARBA" id="ARBA00005046"/>
    </source>
</evidence>
<feature type="region of interest" description="Disordered" evidence="6">
    <location>
        <begin position="955"/>
        <end position="1032"/>
    </location>
</feature>
<dbReference type="Gene3D" id="2.170.190.11">
    <property type="entry name" value="Molybdopterin biosynthesis moea protein, domain 3"/>
    <property type="match status" value="1"/>
</dbReference>
<dbReference type="SUPFAM" id="SSF54416">
    <property type="entry name" value="Amine oxidase N-terminal region"/>
    <property type="match status" value="2"/>
</dbReference>
<dbReference type="Pfam" id="PF00994">
    <property type="entry name" value="MoCF_biosynth"/>
    <property type="match status" value="2"/>
</dbReference>
<dbReference type="InterPro" id="IPR015800">
    <property type="entry name" value="Cu_amine_oxidase_N2"/>
</dbReference>
<dbReference type="PROSITE" id="PS01079">
    <property type="entry name" value="MOCF_BIOSYNTHESIS_2"/>
    <property type="match status" value="1"/>
</dbReference>
<dbReference type="GO" id="GO:0061599">
    <property type="term" value="F:molybdopterin molybdotransferase activity"/>
    <property type="evidence" value="ECO:0007669"/>
    <property type="project" value="TreeGrafter"/>
</dbReference>
<evidence type="ECO:0000256" key="5">
    <source>
        <dbReference type="ARBA" id="ARBA00023150"/>
    </source>
</evidence>
<dbReference type="Pfam" id="PF01179">
    <property type="entry name" value="Cu_amine_oxid"/>
    <property type="match status" value="1"/>
</dbReference>
<dbReference type="FunFam" id="3.10.450.40:FF:000028">
    <property type="entry name" value="Amine oxidase"/>
    <property type="match status" value="1"/>
</dbReference>
<dbReference type="FunFam" id="3.10.450.40:FF:000018">
    <property type="entry name" value="Amine oxidase"/>
    <property type="match status" value="1"/>
</dbReference>
<feature type="compositionally biased region" description="Basic residues" evidence="6">
    <location>
        <begin position="979"/>
        <end position="1007"/>
    </location>
</feature>
<keyword evidence="10" id="KW-1185">Reference proteome</keyword>
<dbReference type="InterPro" id="IPR016182">
    <property type="entry name" value="Cu_amine_oxidase_N-reg"/>
</dbReference>
<dbReference type="InterPro" id="IPR005111">
    <property type="entry name" value="MoeA_C_domain_IV"/>
</dbReference>
<comment type="similarity">
    <text evidence="4">In the C-terminal section; belongs to the MoeA family.</text>
</comment>
<dbReference type="SUPFAM" id="SSF53218">
    <property type="entry name" value="Molybdenum cofactor biosynthesis proteins"/>
    <property type="match status" value="2"/>
</dbReference>
<sequence>MGFRSAGRLFGVVATIVSSFTLDVLAAPQPKAAWVRGARSRLAKSSKWNSKRELSNITQCEQTSPPDFKAPFENVWARLTDDEAASVAAWLFHQPELNLTVSDKAGEWDNSLLLVELMVPNKTDVLAYIDGNATAPTRYAHAVLDIRATEEPTYTDILVGPIPVVNGTTTWQPLEYPYTRKTGGSIRNLDADSDSLYSEYIYKVSASIADITMDLWGGTALGKDNDTLDIWGIDPVWQYDGKLTRWDTFWNLPNDVFDAETLLPLGLFFKSDVTGRDPSKWKLEGWLYNDIFYPTTETFRTAYWSGNFTKLGANVEGDWARTDQDGPVLPMDDQSPPVAVTPAGARYSVDREEQYVEWMGFSFYLSFSRDTGLSLFDIRYKGQRILYELGLQEALAHYAGNDPVQSGTSYLDTYYGFGPYAFQLVPGYDCPSYATYMNTSYYVDETTHTHINSVCFFEFDADYPMQRHSTSSYVANTKNVYFSVRSVSTVGNYDYMFTYSFHMDGSIHVEVRASGYIQSAYYAHNADYGYHIHDYLSGSMHDHVLNYKADFDIFGTDNTMELTTNVPVTESYVWSDHPRNTMKLKRSHIKNEDESRLFWDFNSQTQYRIVNTDVRNKYGEYRGYRILPSDNAIHLTIQDSSNLVNSANWAKHDLMITKRKDTEPRSAHAYNNQDVYNPVIDFDEFFNGENLEQEDLAVWFNLGMHHVPHTGDLPNTVFTTAHSGIQFMPLNYFDTDISKQTVNMVRINYNDGNVSKVKTFGQEEATCSVDLSEQEPDLYDYQGDVVIRKFPYNPNDPYFETDMSETASKDPSTDKGVPALQDVFAQKGGDKWTCSRTKIVPDSVLDIQRAISDWADGKDAANLVLTSGGTGFTQKDNTPEAVQPLIQKHASGLVHAMLAASLQVTPFAMMARPIAGVRNKTLIITLPGSPKGAKENLEAILPQLAHACQQAAGADSRALHSGGTQRLEKEAGLQDTSVHGHHHHSHDHGHSHNHSHGHGHHHGPKAHTKPEDRPPISNDPNAGPTRRYRESPYPMLTVEEALQQIREHTPEPTIVKAPVDENLVGTVLAEAVTASESVPAFRASIVDGYAIIASKHIMVPSTKGIFPVVGVSHAKPGQMSELRIGEVARITTGAPLPPGATSVVMVEDTVLKSMTEDGQEENEIEILTDAIEPGENVREVGSDVKSGDVIMKKGEGITAVGGEFGLLASVGTREVSVFQRPVVGVLSTGDEIVQHNRIGELQLGEVRDTNRPTLLTAIRGSGFQAVDLGIASDKPGALEQTLRDAMRTVDVIITSGGVSMGELDLLKPTIERSLGGTIHFGRVSMKPGKPTTFATVPFKSNDGSRAKPRVIFSLPGNPASAVVTYHLFVLPALHKMAGVHPVGLPKVQVTLEQDVKCDSKRAEYHRVMVVAKSDGLLHAVSTGFQRSSRIGSFKGANALLCLPVKEGKVAKGERIEALLMGKIVSEL</sequence>
<proteinExistence type="inferred from homology"/>
<dbReference type="VEuPathDB" id="FungiDB:BTJ68_02144"/>
<organism evidence="9 10">
    <name type="scientific">Hortaea werneckii EXF-2000</name>
    <dbReference type="NCBI Taxonomy" id="1157616"/>
    <lineage>
        <taxon>Eukaryota</taxon>
        <taxon>Fungi</taxon>
        <taxon>Dikarya</taxon>
        <taxon>Ascomycota</taxon>
        <taxon>Pezizomycotina</taxon>
        <taxon>Dothideomycetes</taxon>
        <taxon>Dothideomycetidae</taxon>
        <taxon>Mycosphaerellales</taxon>
        <taxon>Teratosphaeriaceae</taxon>
        <taxon>Hortaea</taxon>
    </lineage>
</organism>
<dbReference type="Gene3D" id="3.40.980.10">
    <property type="entry name" value="MoaB/Mog-like domain"/>
    <property type="match status" value="2"/>
</dbReference>
<dbReference type="FunFam" id="2.70.98.20:FF:000002">
    <property type="entry name" value="Amine oxidase"/>
    <property type="match status" value="1"/>
</dbReference>
<dbReference type="PANTHER" id="PTHR10192:SF5">
    <property type="entry name" value="GEPHYRIN"/>
    <property type="match status" value="1"/>
</dbReference>
<dbReference type="Gene3D" id="3.90.105.10">
    <property type="entry name" value="Molybdopterin biosynthesis moea protein, domain 2"/>
    <property type="match status" value="1"/>
</dbReference>
<dbReference type="Proteomes" id="UP000194280">
    <property type="component" value="Unassembled WGS sequence"/>
</dbReference>
<keyword evidence="7" id="KW-0732">Signal</keyword>
<comment type="similarity">
    <text evidence="3">In the N-terminal section; belongs to the MoaB/Mog family.</text>
</comment>